<evidence type="ECO:0000256" key="8">
    <source>
        <dbReference type="SAM" id="Phobius"/>
    </source>
</evidence>
<keyword evidence="8" id="KW-0472">Membrane</keyword>
<dbReference type="Pfam" id="PF10250">
    <property type="entry name" value="O-FucT"/>
    <property type="match status" value="1"/>
</dbReference>
<reference evidence="9" key="1">
    <citation type="submission" date="2022-04" db="EMBL/GenBank/DDBJ databases">
        <title>A functionally conserved STORR gene fusion in Papaver species that diverged 16.8 million years ago.</title>
        <authorList>
            <person name="Catania T."/>
        </authorList>
    </citation>
    <scope>NUCLEOTIDE SEQUENCE</scope>
    <source>
        <strain evidence="9">S-188037</strain>
    </source>
</reference>
<evidence type="ECO:0000256" key="2">
    <source>
        <dbReference type="ARBA" id="ARBA00022676"/>
    </source>
</evidence>
<feature type="transmembrane region" description="Helical" evidence="8">
    <location>
        <begin position="95"/>
        <end position="112"/>
    </location>
</feature>
<feature type="compositionally biased region" description="Basic residues" evidence="7">
    <location>
        <begin position="48"/>
        <end position="58"/>
    </location>
</feature>
<comment type="similarity">
    <text evidence="1">Belongs to the glycosyltransferase GT106 family.</text>
</comment>
<dbReference type="PANTHER" id="PTHR31288">
    <property type="entry name" value="O-FUCOSYLTRANSFERASE FAMILY PROTEIN"/>
    <property type="match status" value="1"/>
</dbReference>
<name>A0AAD4XJN7_9MAGN</name>
<feature type="compositionally biased region" description="Low complexity" evidence="7">
    <location>
        <begin position="59"/>
        <end position="71"/>
    </location>
</feature>
<dbReference type="EMBL" id="JAJJMB010008958">
    <property type="protein sequence ID" value="KAI3917926.1"/>
    <property type="molecule type" value="Genomic_DNA"/>
</dbReference>
<dbReference type="InterPro" id="IPR024709">
    <property type="entry name" value="FucosylTrfase_pln"/>
</dbReference>
<evidence type="ECO:0000256" key="7">
    <source>
        <dbReference type="SAM" id="MobiDB-lite"/>
    </source>
</evidence>
<comment type="caution">
    <text evidence="9">The sequence shown here is derived from an EMBL/GenBank/DDBJ whole genome shotgun (WGS) entry which is preliminary data.</text>
</comment>
<feature type="compositionally biased region" description="Gly residues" evidence="7">
    <location>
        <begin position="9"/>
        <end position="23"/>
    </location>
</feature>
<sequence length="612" mass="68492">MHGFSRLGSGSGRISGGGGGGGDSPTLMTTATVMATASPPTSPTVSPRFRHSSSRRKSSSSVYGSGKSSGGPPKLENFIERIVYIFLSAVFRRRGVLLFAPIFYFSGMLMYMDSLSLLPGSRIGGGGVGDRSSSPPGSIYRSPQVFEKLWPYMQLDTNHSYNELMSAWRPRLHQTWKPCVNWSTASSGLSELPKSNGFLIIEANGGLNQQRISICDAVAVAALLNATLVIPMFHLNSVWRDSSKFGEIFDEEFFIYALRNNVNVIKELPEDVLHRFDNNISNIVNLRVKAWSTPSYYLRKVLPKLLELGAVRIAPFSNRLAHAVPSETQSLRCLANYEALRFSKPIQSLAEKMVDRMIRNSSISGGNYVSVHLRFEEDMVAFSCCIYDGGEEEKLEMDNARQKNWRGKFKKAGRVIKPGANRMDGKCPLTPIEVGMILRGMGFDNTTSVYVAAGKIYRAEKYMAPLRQMFPLLETKETLASELELAPFQGHSSRLAALDYAVCLHSEVFLTTQGGNFPHFLMGHRRYLYGGHAKTIRPDKRKLAILFDSPDIRWENFKRQMHEMLRHSDSKGYEMRKPSSSLYTFPMPDCMCKQQELEEVRNIDGNITVTIS</sequence>
<evidence type="ECO:0000256" key="4">
    <source>
        <dbReference type="ARBA" id="ARBA00023253"/>
    </source>
</evidence>
<keyword evidence="2" id="KW-0328">Glycosyltransferase</keyword>
<keyword evidence="8" id="KW-1133">Transmembrane helix</keyword>
<dbReference type="GO" id="GO:0006004">
    <property type="term" value="P:fucose metabolic process"/>
    <property type="evidence" value="ECO:0007669"/>
    <property type="project" value="UniProtKB-KW"/>
</dbReference>
<protein>
    <recommendedName>
        <fullName evidence="6">O-fucosyltransferase family protein</fullName>
    </recommendedName>
</protein>
<evidence type="ECO:0000256" key="5">
    <source>
        <dbReference type="ARBA" id="ARBA00023277"/>
    </source>
</evidence>
<evidence type="ECO:0000256" key="3">
    <source>
        <dbReference type="ARBA" id="ARBA00022679"/>
    </source>
</evidence>
<evidence type="ECO:0000256" key="1">
    <source>
        <dbReference type="ARBA" id="ARBA00007737"/>
    </source>
</evidence>
<dbReference type="AlphaFoldDB" id="A0AAD4XJN7"/>
<keyword evidence="5" id="KW-0119">Carbohydrate metabolism</keyword>
<keyword evidence="3" id="KW-0808">Transferase</keyword>
<evidence type="ECO:0000256" key="6">
    <source>
        <dbReference type="ARBA" id="ARBA00030350"/>
    </source>
</evidence>
<gene>
    <name evidence="9" type="ORF">MKW98_000160</name>
</gene>
<dbReference type="GO" id="GO:0016757">
    <property type="term" value="F:glycosyltransferase activity"/>
    <property type="evidence" value="ECO:0007669"/>
    <property type="project" value="UniProtKB-KW"/>
</dbReference>
<dbReference type="InterPro" id="IPR019378">
    <property type="entry name" value="GDP-Fuc_O-FucTrfase"/>
</dbReference>
<dbReference type="PANTHER" id="PTHR31288:SF22">
    <property type="entry name" value="O-FUCOSYLTRANSFERASE 9"/>
    <property type="match status" value="1"/>
</dbReference>
<keyword evidence="10" id="KW-1185">Reference proteome</keyword>
<dbReference type="CDD" id="cd11299">
    <property type="entry name" value="O-FucT_plant"/>
    <property type="match status" value="1"/>
</dbReference>
<feature type="compositionally biased region" description="Low complexity" evidence="7">
    <location>
        <begin position="24"/>
        <end position="47"/>
    </location>
</feature>
<feature type="region of interest" description="Disordered" evidence="7">
    <location>
        <begin position="1"/>
        <end position="71"/>
    </location>
</feature>
<dbReference type="Proteomes" id="UP001202328">
    <property type="component" value="Unassembled WGS sequence"/>
</dbReference>
<keyword evidence="4" id="KW-0294">Fucose metabolism</keyword>
<accession>A0AAD4XJN7</accession>
<organism evidence="9 10">
    <name type="scientific">Papaver atlanticum</name>
    <dbReference type="NCBI Taxonomy" id="357466"/>
    <lineage>
        <taxon>Eukaryota</taxon>
        <taxon>Viridiplantae</taxon>
        <taxon>Streptophyta</taxon>
        <taxon>Embryophyta</taxon>
        <taxon>Tracheophyta</taxon>
        <taxon>Spermatophyta</taxon>
        <taxon>Magnoliopsida</taxon>
        <taxon>Ranunculales</taxon>
        <taxon>Papaveraceae</taxon>
        <taxon>Papaveroideae</taxon>
        <taxon>Papaver</taxon>
    </lineage>
</organism>
<dbReference type="PIRSF" id="PIRSF009360">
    <property type="entry name" value="UCP009360"/>
    <property type="match status" value="1"/>
</dbReference>
<proteinExistence type="inferred from homology"/>
<evidence type="ECO:0000313" key="9">
    <source>
        <dbReference type="EMBL" id="KAI3917926.1"/>
    </source>
</evidence>
<keyword evidence="8" id="KW-0812">Transmembrane</keyword>
<evidence type="ECO:0000313" key="10">
    <source>
        <dbReference type="Proteomes" id="UP001202328"/>
    </source>
</evidence>